<gene>
    <name evidence="1" type="ORF">R6U77_00285</name>
</gene>
<dbReference type="InterPro" id="IPR036249">
    <property type="entry name" value="Thioredoxin-like_sf"/>
</dbReference>
<evidence type="ECO:0000313" key="1">
    <source>
        <dbReference type="EMBL" id="WPK12161.1"/>
    </source>
</evidence>
<protein>
    <submittedName>
        <fullName evidence="1">TlpA family protein disulfide reductase</fullName>
    </submittedName>
</protein>
<dbReference type="RefSeq" id="WP_319836960.1">
    <property type="nucleotide sequence ID" value="NZ_CP137624.1"/>
</dbReference>
<accession>A0ABZ0RXZ8</accession>
<dbReference type="PANTHER" id="PTHR42852:SF12">
    <property type="entry name" value="THIOL-DISULFIDE OXIDOREDUCTASE YKUV"/>
    <property type="match status" value="1"/>
</dbReference>
<keyword evidence="2" id="KW-1185">Reference proteome</keyword>
<dbReference type="Gene3D" id="3.40.30.10">
    <property type="entry name" value="Glutaredoxin"/>
    <property type="match status" value="1"/>
</dbReference>
<dbReference type="EMBL" id="CP137624">
    <property type="protein sequence ID" value="WPK12161.1"/>
    <property type="molecule type" value="Genomic_DNA"/>
</dbReference>
<proteinExistence type="predicted"/>
<dbReference type="InterPro" id="IPR050553">
    <property type="entry name" value="Thioredoxin_ResA/DsbE_sf"/>
</dbReference>
<dbReference type="PANTHER" id="PTHR42852">
    <property type="entry name" value="THIOL:DISULFIDE INTERCHANGE PROTEIN DSBE"/>
    <property type="match status" value="1"/>
</dbReference>
<organism evidence="1 2">
    <name type="scientific">Lysinibacillus louembei</name>
    <dbReference type="NCBI Taxonomy" id="1470088"/>
    <lineage>
        <taxon>Bacteria</taxon>
        <taxon>Bacillati</taxon>
        <taxon>Bacillota</taxon>
        <taxon>Bacilli</taxon>
        <taxon>Bacillales</taxon>
        <taxon>Bacillaceae</taxon>
        <taxon>Lysinibacillus</taxon>
    </lineage>
</organism>
<sequence length="143" mass="16954">MKLKETMPEFQGATGWLNRKIRKGDLNTLTIVHFWSVSCSLCKELLPRLYSVAKNYEVELVAVHMPRLPEDEELATVKEAVRQFDMREAVFLDHNKHLTNLYNPRFVPAYYIFDKQQQLRHIQIAGSMRLIENKIQYLTREMQ</sequence>
<dbReference type="Proteomes" id="UP001322664">
    <property type="component" value="Chromosome"/>
</dbReference>
<dbReference type="SUPFAM" id="SSF52833">
    <property type="entry name" value="Thioredoxin-like"/>
    <property type="match status" value="1"/>
</dbReference>
<name>A0ABZ0RXZ8_9BACI</name>
<reference evidence="1 2" key="1">
    <citation type="submission" date="2023-09" db="EMBL/GenBank/DDBJ databases">
        <authorList>
            <person name="Page C.A."/>
            <person name="Perez-Diaz I.M."/>
        </authorList>
    </citation>
    <scope>NUCLEOTIDE SEQUENCE [LARGE SCALE GENOMIC DNA]</scope>
    <source>
        <strain evidence="1 2">Ll15</strain>
    </source>
</reference>
<evidence type="ECO:0000313" key="2">
    <source>
        <dbReference type="Proteomes" id="UP001322664"/>
    </source>
</evidence>